<dbReference type="RefSeq" id="XP_064850405.1">
    <property type="nucleotide sequence ID" value="XM_064994333.1"/>
</dbReference>
<organism evidence="2 3">
    <name type="scientific">Saccharomycopsis crataegensis</name>
    <dbReference type="NCBI Taxonomy" id="43959"/>
    <lineage>
        <taxon>Eukaryota</taxon>
        <taxon>Fungi</taxon>
        <taxon>Dikarya</taxon>
        <taxon>Ascomycota</taxon>
        <taxon>Saccharomycotina</taxon>
        <taxon>Saccharomycetes</taxon>
        <taxon>Saccharomycopsidaceae</taxon>
        <taxon>Saccharomycopsis</taxon>
    </lineage>
</organism>
<keyword evidence="1" id="KW-0175">Coiled coil</keyword>
<dbReference type="AlphaFoldDB" id="A0AAV5QG27"/>
<dbReference type="EMBL" id="BTFZ01000001">
    <property type="protein sequence ID" value="GMM33405.1"/>
    <property type="molecule type" value="Genomic_DNA"/>
</dbReference>
<evidence type="ECO:0000256" key="1">
    <source>
        <dbReference type="SAM" id="Coils"/>
    </source>
</evidence>
<evidence type="ECO:0000313" key="3">
    <source>
        <dbReference type="Proteomes" id="UP001360560"/>
    </source>
</evidence>
<gene>
    <name evidence="2" type="ORF">DASC09_007300</name>
</gene>
<proteinExistence type="predicted"/>
<protein>
    <submittedName>
        <fullName evidence="2">Uncharacterized protein</fullName>
    </submittedName>
</protein>
<name>A0AAV5QG27_9ASCO</name>
<comment type="caution">
    <text evidence="2">The sequence shown here is derived from an EMBL/GenBank/DDBJ whole genome shotgun (WGS) entry which is preliminary data.</text>
</comment>
<keyword evidence="3" id="KW-1185">Reference proteome</keyword>
<dbReference type="GeneID" id="90071384"/>
<evidence type="ECO:0000313" key="2">
    <source>
        <dbReference type="EMBL" id="GMM33405.1"/>
    </source>
</evidence>
<dbReference type="Proteomes" id="UP001360560">
    <property type="component" value="Unassembled WGS sequence"/>
</dbReference>
<feature type="coiled-coil region" evidence="1">
    <location>
        <begin position="121"/>
        <end position="148"/>
    </location>
</feature>
<accession>A0AAV5QG27</accession>
<reference evidence="2 3" key="1">
    <citation type="journal article" date="2023" name="Elife">
        <title>Identification of key yeast species and microbe-microbe interactions impacting larval growth of Drosophila in the wild.</title>
        <authorList>
            <person name="Mure A."/>
            <person name="Sugiura Y."/>
            <person name="Maeda R."/>
            <person name="Honda K."/>
            <person name="Sakurai N."/>
            <person name="Takahashi Y."/>
            <person name="Watada M."/>
            <person name="Katoh T."/>
            <person name="Gotoh A."/>
            <person name="Gotoh Y."/>
            <person name="Taniguchi I."/>
            <person name="Nakamura K."/>
            <person name="Hayashi T."/>
            <person name="Katayama T."/>
            <person name="Uemura T."/>
            <person name="Hattori Y."/>
        </authorList>
    </citation>
    <scope>NUCLEOTIDE SEQUENCE [LARGE SCALE GENOMIC DNA]</scope>
    <source>
        <strain evidence="2 3">SC-9</strain>
    </source>
</reference>
<sequence>MWKLVVPRTPSQTIGIRYLSTCAKRLSQYPPTYFSNPSPAPKNMVGSSPLIPSNPASPSHITYSPASNMPTQRKLGFGKDVALCMAVFVLTYFAIDNYISRQALQTESFKNSMEHQKALTLAQLSFNNARKKREIQILNERKNFQKREMKMALHIALLRKQLEATGVKPVNINEAINEFEKNVKMENSLSNITGTSLWVVDDADIKSHLPSTHEYDKK</sequence>